<evidence type="ECO:0000313" key="3">
    <source>
        <dbReference type="Proteomes" id="UP001348265"/>
    </source>
</evidence>
<gene>
    <name evidence="2" type="ORF">RB636_38615</name>
</gene>
<dbReference type="EMBL" id="JAVFKM010000037">
    <property type="protein sequence ID" value="MEF3119075.1"/>
    <property type="molecule type" value="Genomic_DNA"/>
</dbReference>
<accession>A0ABU7X7X2</accession>
<dbReference type="Proteomes" id="UP001348265">
    <property type="component" value="Unassembled WGS sequence"/>
</dbReference>
<organism evidence="2 3">
    <name type="scientific">Streptomyces chrestomyceticus</name>
    <dbReference type="NCBI Taxonomy" id="68185"/>
    <lineage>
        <taxon>Bacteria</taxon>
        <taxon>Bacillati</taxon>
        <taxon>Actinomycetota</taxon>
        <taxon>Actinomycetes</taxon>
        <taxon>Kitasatosporales</taxon>
        <taxon>Streptomycetaceae</taxon>
        <taxon>Streptomyces</taxon>
    </lineage>
</organism>
<reference evidence="2 3" key="1">
    <citation type="submission" date="2023-08" db="EMBL/GenBank/DDBJ databases">
        <authorList>
            <person name="Sharma P."/>
            <person name="Verma V."/>
            <person name="Mohan M.K."/>
            <person name="Dubey A.K."/>
        </authorList>
    </citation>
    <scope>NUCLEOTIDE SEQUENCE [LARGE SCALE GENOMIC DNA]</scope>
    <source>
        <strain evidence="2 3">ADP4</strain>
    </source>
</reference>
<protein>
    <submittedName>
        <fullName evidence="2">DUF397 domain-containing protein</fullName>
    </submittedName>
</protein>
<comment type="caution">
    <text evidence="2">The sequence shown here is derived from an EMBL/GenBank/DDBJ whole genome shotgun (WGS) entry which is preliminary data.</text>
</comment>
<dbReference type="InterPro" id="IPR007278">
    <property type="entry name" value="DUF397"/>
</dbReference>
<dbReference type="Pfam" id="PF04149">
    <property type="entry name" value="DUF397"/>
    <property type="match status" value="1"/>
</dbReference>
<evidence type="ECO:0000259" key="1">
    <source>
        <dbReference type="Pfam" id="PF04149"/>
    </source>
</evidence>
<name>A0ABU7X7X2_9ACTN</name>
<keyword evidence="3" id="KW-1185">Reference proteome</keyword>
<feature type="domain" description="DUF397" evidence="1">
    <location>
        <begin position="8"/>
        <end position="50"/>
    </location>
</feature>
<proteinExistence type="predicted"/>
<dbReference type="RefSeq" id="WP_331789925.1">
    <property type="nucleotide sequence ID" value="NZ_JAVFKM010000037.1"/>
</dbReference>
<sequence length="51" mass="5468">MSRDLFQFTRPSCSGGKPGQECVEVATNVRAVVAVRDSKNSSGHTLIFGAR</sequence>
<evidence type="ECO:0000313" key="2">
    <source>
        <dbReference type="EMBL" id="MEF3119075.1"/>
    </source>
</evidence>